<dbReference type="NCBIfam" id="TIGR00173">
    <property type="entry name" value="menD"/>
    <property type="match status" value="1"/>
</dbReference>
<feature type="domain" description="Thiamine pyrophosphate enzyme N-terminal TPP-binding" evidence="9">
    <location>
        <begin position="24"/>
        <end position="127"/>
    </location>
</feature>
<sequence>MQQPIMRLPSFNSISACWAWLALQELYRLGVEHVCMAPGSRSAPLVLQLQHVPQVKVHVHPDERGLGFFALGLAKATGQPVAIITTSGTAVANLLPAVVEAAMTHTPLIVLTADRPPELLGCGANQAIQQPGIFGAYLQYETQLPVPTVEVNPAFVLSTIDVLVSQAMSSSQQGPVHLNWSFREPLYEDVTDSSADNTFSADVVLQPLSRWLTSTQPYTQYTQCFNKTLCDEISGVLESREVESAASAEQMMSNQYGLVVLGAGLTSADVAAIMVLAEHLQWPVIADVQAIGLIGEHPLLLPQHSLWLGHPAVKDWLGQTSVVFQFGTHLIAKALLNYLQQYEGNYWLIASSLDRHDPNHRVNFCVQALPEVWCKQFIQQLLPRTPSSWLNTLQQFREPLARTVLQQLPQEDDLISALAIPVILKDDLPESGILFAGNSMAIRLLDAVMGSRPTWQLFANRGASGIDGLLATAAGVAQGLGKPVTLFLGDLSLLHDLNSLLLLKQLNSPLVVIVLNDDGGGIFHHFPLMQQVRQDYFTAAHGVRFQAAAKLFSMDYCNPKRVADFKHDYQAALNRKTSTLIEINTVNEQAYQQLQILRKSVEACCNRWFNQADSNVTAK</sequence>
<accession>A0A4V1INS4</accession>
<dbReference type="InterPro" id="IPR032264">
    <property type="entry name" value="MenD_middle"/>
</dbReference>
<keyword evidence="3 7" id="KW-0479">Metal-binding</keyword>
<comment type="caution">
    <text evidence="11">The sequence shown here is derived from an EMBL/GenBank/DDBJ whole genome shotgun (WGS) entry which is preliminary data.</text>
</comment>
<dbReference type="PANTHER" id="PTHR42916:SF1">
    <property type="entry name" value="PROTEIN PHYLLO, CHLOROPLASTIC"/>
    <property type="match status" value="1"/>
</dbReference>
<feature type="domain" description="Thiamine pyrophosphate enzyme TPP-binding" evidence="8">
    <location>
        <begin position="466"/>
        <end position="583"/>
    </location>
</feature>
<comment type="subunit">
    <text evidence="7">Homodimer.</text>
</comment>
<evidence type="ECO:0000256" key="4">
    <source>
        <dbReference type="ARBA" id="ARBA00022842"/>
    </source>
</evidence>
<dbReference type="GO" id="GO:0000287">
    <property type="term" value="F:magnesium ion binding"/>
    <property type="evidence" value="ECO:0007669"/>
    <property type="project" value="UniProtKB-UniRule"/>
</dbReference>
<dbReference type="Proteomes" id="UP000257039">
    <property type="component" value="Unassembled WGS sequence"/>
</dbReference>
<dbReference type="GO" id="GO:0070204">
    <property type="term" value="F:2-succinyl-5-enolpyruvyl-6-hydroxy-3-cyclohexene-1-carboxylic-acid synthase activity"/>
    <property type="evidence" value="ECO:0007669"/>
    <property type="project" value="UniProtKB-UniRule"/>
</dbReference>
<evidence type="ECO:0000259" key="8">
    <source>
        <dbReference type="Pfam" id="PF02775"/>
    </source>
</evidence>
<evidence type="ECO:0000259" key="9">
    <source>
        <dbReference type="Pfam" id="PF02776"/>
    </source>
</evidence>
<dbReference type="GO" id="GO:0009234">
    <property type="term" value="P:menaquinone biosynthetic process"/>
    <property type="evidence" value="ECO:0007669"/>
    <property type="project" value="UniProtKB-UniRule"/>
</dbReference>
<comment type="cofactor">
    <cofactor evidence="7">
        <name>thiamine diphosphate</name>
        <dbReference type="ChEBI" id="CHEBI:58937"/>
    </cofactor>
    <text evidence="7">Binds 1 thiamine pyrophosphate per subunit.</text>
</comment>
<dbReference type="InterPro" id="IPR011766">
    <property type="entry name" value="TPP_enzyme_TPP-bd"/>
</dbReference>
<comment type="pathway">
    <text evidence="7">Quinol/quinone metabolism; menaquinone biosynthesis.</text>
</comment>
<dbReference type="Pfam" id="PF16582">
    <property type="entry name" value="TPP_enzyme_M_2"/>
    <property type="match status" value="1"/>
</dbReference>
<dbReference type="UniPathway" id="UPA01057">
    <property type="reaction ID" value="UER00164"/>
</dbReference>
<dbReference type="Gene3D" id="3.40.50.970">
    <property type="match status" value="2"/>
</dbReference>
<name>A0A4V1INS4_9GAMM</name>
<dbReference type="GO" id="GO:0030976">
    <property type="term" value="F:thiamine pyrophosphate binding"/>
    <property type="evidence" value="ECO:0007669"/>
    <property type="project" value="UniProtKB-UniRule"/>
</dbReference>
<protein>
    <recommendedName>
        <fullName evidence="7">2-succinyl-5-enolpyruvyl-6-hydroxy-3-cyclohexene-1-carboxylate synthase</fullName>
        <shortName evidence="7">SEPHCHC synthase</shortName>
        <ecNumber evidence="7">2.2.1.9</ecNumber>
    </recommendedName>
    <alternativeName>
        <fullName evidence="7">Menaquinone biosynthesis protein MenD</fullName>
    </alternativeName>
</protein>
<keyword evidence="5 7" id="KW-0786">Thiamine pyrophosphate</keyword>
<dbReference type="Gene3D" id="3.40.50.1220">
    <property type="entry name" value="TPP-binding domain"/>
    <property type="match status" value="1"/>
</dbReference>
<dbReference type="InterPro" id="IPR029061">
    <property type="entry name" value="THDP-binding"/>
</dbReference>
<dbReference type="PANTHER" id="PTHR42916">
    <property type="entry name" value="2-SUCCINYL-5-ENOLPYRUVYL-6-HYDROXY-3-CYCLOHEXENE-1-CARBOXYLATE SYNTHASE"/>
    <property type="match status" value="1"/>
</dbReference>
<comment type="cofactor">
    <cofactor evidence="7">
        <name>Mg(2+)</name>
        <dbReference type="ChEBI" id="CHEBI:18420"/>
    </cofactor>
    <cofactor evidence="7">
        <name>Mn(2+)</name>
        <dbReference type="ChEBI" id="CHEBI:29035"/>
    </cofactor>
</comment>
<dbReference type="Pfam" id="PF02775">
    <property type="entry name" value="TPP_enzyme_C"/>
    <property type="match status" value="1"/>
</dbReference>
<evidence type="ECO:0000256" key="7">
    <source>
        <dbReference type="HAMAP-Rule" id="MF_01659"/>
    </source>
</evidence>
<keyword evidence="6 7" id="KW-0464">Manganese</keyword>
<dbReference type="PIRSF" id="PIRSF004983">
    <property type="entry name" value="MenD"/>
    <property type="match status" value="1"/>
</dbReference>
<evidence type="ECO:0000256" key="6">
    <source>
        <dbReference type="ARBA" id="ARBA00023211"/>
    </source>
</evidence>
<gene>
    <name evidence="7" type="primary">menD</name>
    <name evidence="11" type="ORF">B9G39_15590</name>
</gene>
<dbReference type="CDD" id="cd07037">
    <property type="entry name" value="TPP_PYR_MenD"/>
    <property type="match status" value="1"/>
</dbReference>
<dbReference type="InterPro" id="IPR029035">
    <property type="entry name" value="DHS-like_NAD/FAD-binding_dom"/>
</dbReference>
<evidence type="ECO:0000256" key="2">
    <source>
        <dbReference type="ARBA" id="ARBA00022679"/>
    </source>
</evidence>
<feature type="domain" description="Menaquinone biosynthesis protein MenD middle" evidence="10">
    <location>
        <begin position="205"/>
        <end position="435"/>
    </location>
</feature>
<dbReference type="AlphaFoldDB" id="A0A4V1INS4"/>
<comment type="similarity">
    <text evidence="7">Belongs to the TPP enzyme family. MenD subfamily.</text>
</comment>
<organism evidence="11 12">
    <name type="scientific">Zooshikella ganghwensis</name>
    <dbReference type="NCBI Taxonomy" id="202772"/>
    <lineage>
        <taxon>Bacteria</taxon>
        <taxon>Pseudomonadati</taxon>
        <taxon>Pseudomonadota</taxon>
        <taxon>Gammaproteobacteria</taxon>
        <taxon>Oceanospirillales</taxon>
        <taxon>Zooshikellaceae</taxon>
        <taxon>Zooshikella</taxon>
    </lineage>
</organism>
<comment type="function">
    <text evidence="7">Catalyzes the thiamine diphosphate-dependent decarboxylation of 2-oxoglutarate and the subsequent addition of the resulting succinic semialdehyde-thiamine pyrophosphate anion to isochorismate to yield 2-succinyl-5-enolpyruvyl-6-hydroxy-3-cyclohexene-1-carboxylate (SEPHCHC).</text>
</comment>
<reference evidence="11 12" key="1">
    <citation type="submission" date="2017-04" db="EMBL/GenBank/DDBJ databases">
        <title>Draft genome sequence of Zooshikella ganghwensis VG4 isolated from Red Sea sediments.</title>
        <authorList>
            <person name="Rehman Z."/>
            <person name="Alam I."/>
            <person name="Kamau A."/>
            <person name="Bajic V."/>
            <person name="Leiknes T."/>
        </authorList>
    </citation>
    <scope>NUCLEOTIDE SEQUENCE [LARGE SCALE GENOMIC DNA]</scope>
    <source>
        <strain evidence="11 12">VG4</strain>
    </source>
</reference>
<comment type="pathway">
    <text evidence="7">Quinol/quinone metabolism; 1,4-dihydroxy-2-naphthoate biosynthesis; 1,4-dihydroxy-2-naphthoate from chorismate: step 2/7.</text>
</comment>
<dbReference type="HAMAP" id="MF_01659">
    <property type="entry name" value="MenD"/>
    <property type="match status" value="1"/>
</dbReference>
<evidence type="ECO:0000313" key="12">
    <source>
        <dbReference type="Proteomes" id="UP000257039"/>
    </source>
</evidence>
<dbReference type="SUPFAM" id="SSF52518">
    <property type="entry name" value="Thiamin diphosphate-binding fold (THDP-binding)"/>
    <property type="match status" value="2"/>
</dbReference>
<dbReference type="GO" id="GO:0030145">
    <property type="term" value="F:manganese ion binding"/>
    <property type="evidence" value="ECO:0007669"/>
    <property type="project" value="UniProtKB-UniRule"/>
</dbReference>
<dbReference type="EC" id="2.2.1.9" evidence="7"/>
<keyword evidence="1 7" id="KW-0474">Menaquinone biosynthesis</keyword>
<dbReference type="InterPro" id="IPR012001">
    <property type="entry name" value="Thiamin_PyroP_enz_TPP-bd_dom"/>
</dbReference>
<dbReference type="EMBL" id="NDXW01000001">
    <property type="protein sequence ID" value="RDH44741.1"/>
    <property type="molecule type" value="Genomic_DNA"/>
</dbReference>
<evidence type="ECO:0000256" key="1">
    <source>
        <dbReference type="ARBA" id="ARBA00022428"/>
    </source>
</evidence>
<evidence type="ECO:0000313" key="11">
    <source>
        <dbReference type="EMBL" id="RDH44741.1"/>
    </source>
</evidence>
<dbReference type="RefSeq" id="WP_094787832.1">
    <property type="nucleotide sequence ID" value="NZ_NDXW01000001.1"/>
</dbReference>
<evidence type="ECO:0000259" key="10">
    <source>
        <dbReference type="Pfam" id="PF16582"/>
    </source>
</evidence>
<dbReference type="SUPFAM" id="SSF52467">
    <property type="entry name" value="DHS-like NAD/FAD-binding domain"/>
    <property type="match status" value="1"/>
</dbReference>
<keyword evidence="2 7" id="KW-0808">Transferase</keyword>
<keyword evidence="4 7" id="KW-0460">Magnesium</keyword>
<evidence type="ECO:0000256" key="3">
    <source>
        <dbReference type="ARBA" id="ARBA00022723"/>
    </source>
</evidence>
<comment type="catalytic activity">
    <reaction evidence="7">
        <text>isochorismate + 2-oxoglutarate + H(+) = 5-enolpyruvoyl-6-hydroxy-2-succinyl-cyclohex-3-ene-1-carboxylate + CO2</text>
        <dbReference type="Rhea" id="RHEA:25593"/>
        <dbReference type="ChEBI" id="CHEBI:15378"/>
        <dbReference type="ChEBI" id="CHEBI:16526"/>
        <dbReference type="ChEBI" id="CHEBI:16810"/>
        <dbReference type="ChEBI" id="CHEBI:29780"/>
        <dbReference type="ChEBI" id="CHEBI:58818"/>
        <dbReference type="EC" id="2.2.1.9"/>
    </reaction>
</comment>
<dbReference type="UniPathway" id="UPA00079"/>
<proteinExistence type="inferred from homology"/>
<keyword evidence="12" id="KW-1185">Reference proteome</keyword>
<evidence type="ECO:0000256" key="5">
    <source>
        <dbReference type="ARBA" id="ARBA00023052"/>
    </source>
</evidence>
<dbReference type="InterPro" id="IPR004433">
    <property type="entry name" value="MenaQ_synth_MenD"/>
</dbReference>
<dbReference type="Pfam" id="PF02776">
    <property type="entry name" value="TPP_enzyme_N"/>
    <property type="match status" value="1"/>
</dbReference>